<keyword evidence="1" id="KW-1133">Transmembrane helix</keyword>
<dbReference type="RefSeq" id="WP_133214863.1">
    <property type="nucleotide sequence ID" value="NZ_SMSE01000004.1"/>
</dbReference>
<organism evidence="2 3">
    <name type="scientific">Seongchinamella unica</name>
    <dbReference type="NCBI Taxonomy" id="2547392"/>
    <lineage>
        <taxon>Bacteria</taxon>
        <taxon>Pseudomonadati</taxon>
        <taxon>Pseudomonadota</taxon>
        <taxon>Gammaproteobacteria</taxon>
        <taxon>Cellvibrionales</taxon>
        <taxon>Halieaceae</taxon>
        <taxon>Seongchinamella</taxon>
    </lineage>
</organism>
<sequence length="165" mass="18541">MNKRFPQEDNEPWYRQFWPWFLILLPATVVVAGITTVVIANRGADDLVVDEYYKDGLAINRKLEKKERADALGIGATLEVYGSEILVKTAGPVDSEKLQLLLSHPLESDRDFEVVVVQSVPGEYRGRLQTAIAPRWHWALIHDGELAWRLDGSITAADLREASGD</sequence>
<reference evidence="2 3" key="1">
    <citation type="submission" date="2019-03" db="EMBL/GenBank/DDBJ databases">
        <title>Seongchinamella monodicae gen. nov., sp. nov., a novel member of the Gammaproteobacteria isolated from a tidal mudflat of beach.</title>
        <authorList>
            <person name="Yang H.G."/>
            <person name="Kang J.W."/>
            <person name="Lee S.D."/>
        </authorList>
    </citation>
    <scope>NUCLEOTIDE SEQUENCE [LARGE SCALE GENOMIC DNA]</scope>
    <source>
        <strain evidence="2 3">GH4-78</strain>
    </source>
</reference>
<dbReference type="Proteomes" id="UP000295554">
    <property type="component" value="Unassembled WGS sequence"/>
</dbReference>
<evidence type="ECO:0000256" key="1">
    <source>
        <dbReference type="SAM" id="Phobius"/>
    </source>
</evidence>
<gene>
    <name evidence="2" type="ORF">E2F43_16900</name>
</gene>
<dbReference type="AlphaFoldDB" id="A0A4R5LNX3"/>
<protein>
    <recommendedName>
        <fullName evidence="4">Nitrogen fixation protein FixH</fullName>
    </recommendedName>
</protein>
<dbReference type="EMBL" id="SMSE01000004">
    <property type="protein sequence ID" value="TDG12035.1"/>
    <property type="molecule type" value="Genomic_DNA"/>
</dbReference>
<evidence type="ECO:0008006" key="4">
    <source>
        <dbReference type="Google" id="ProtNLM"/>
    </source>
</evidence>
<dbReference type="OrthoDB" id="5295180at2"/>
<keyword evidence="3" id="KW-1185">Reference proteome</keyword>
<name>A0A4R5LNX3_9GAMM</name>
<evidence type="ECO:0000313" key="2">
    <source>
        <dbReference type="EMBL" id="TDG12035.1"/>
    </source>
</evidence>
<dbReference type="InterPro" id="IPR008620">
    <property type="entry name" value="FixH"/>
</dbReference>
<keyword evidence="1" id="KW-0812">Transmembrane</keyword>
<feature type="transmembrane region" description="Helical" evidence="1">
    <location>
        <begin position="20"/>
        <end position="40"/>
    </location>
</feature>
<proteinExistence type="predicted"/>
<comment type="caution">
    <text evidence="2">The sequence shown here is derived from an EMBL/GenBank/DDBJ whole genome shotgun (WGS) entry which is preliminary data.</text>
</comment>
<dbReference type="Pfam" id="PF05751">
    <property type="entry name" value="FixH"/>
    <property type="match status" value="1"/>
</dbReference>
<keyword evidence="1" id="KW-0472">Membrane</keyword>
<accession>A0A4R5LNX3</accession>
<evidence type="ECO:0000313" key="3">
    <source>
        <dbReference type="Proteomes" id="UP000295554"/>
    </source>
</evidence>